<dbReference type="Pfam" id="PF13516">
    <property type="entry name" value="LRR_6"/>
    <property type="match status" value="4"/>
</dbReference>
<dbReference type="GO" id="GO:0005634">
    <property type="term" value="C:nucleus"/>
    <property type="evidence" value="ECO:0007669"/>
    <property type="project" value="TreeGrafter"/>
</dbReference>
<dbReference type="PANTHER" id="PTHR24113">
    <property type="entry name" value="RAN GTPASE-ACTIVATING PROTEIN 1"/>
    <property type="match status" value="1"/>
</dbReference>
<accession>A0A814D1Z6</accession>
<keyword evidence="2" id="KW-0433">Leucine-rich repeat</keyword>
<keyword evidence="3" id="KW-0677">Repeat</keyword>
<dbReference type="Proteomes" id="UP000663860">
    <property type="component" value="Unassembled WGS sequence"/>
</dbReference>
<feature type="compositionally biased region" description="Polar residues" evidence="4">
    <location>
        <begin position="1"/>
        <end position="10"/>
    </location>
</feature>
<evidence type="ECO:0000256" key="4">
    <source>
        <dbReference type="SAM" id="MobiDB-lite"/>
    </source>
</evidence>
<keyword evidence="1" id="KW-0343">GTPase activation</keyword>
<dbReference type="SMART" id="SM00368">
    <property type="entry name" value="LRR_RI"/>
    <property type="match status" value="5"/>
</dbReference>
<evidence type="ECO:0000313" key="6">
    <source>
        <dbReference type="Proteomes" id="UP000663860"/>
    </source>
</evidence>
<gene>
    <name evidence="5" type="ORF">IZO911_LOCUS14793</name>
</gene>
<feature type="region of interest" description="Disordered" evidence="4">
    <location>
        <begin position="1"/>
        <end position="21"/>
    </location>
</feature>
<dbReference type="SUPFAM" id="SSF52047">
    <property type="entry name" value="RNI-like"/>
    <property type="match status" value="1"/>
</dbReference>
<evidence type="ECO:0000256" key="2">
    <source>
        <dbReference type="ARBA" id="ARBA00022614"/>
    </source>
</evidence>
<evidence type="ECO:0000256" key="1">
    <source>
        <dbReference type="ARBA" id="ARBA00022468"/>
    </source>
</evidence>
<name>A0A814D1Z6_9BILA</name>
<dbReference type="InterPro" id="IPR032675">
    <property type="entry name" value="LRR_dom_sf"/>
</dbReference>
<dbReference type="GO" id="GO:0006913">
    <property type="term" value="P:nucleocytoplasmic transport"/>
    <property type="evidence" value="ECO:0007669"/>
    <property type="project" value="TreeGrafter"/>
</dbReference>
<sequence>MKSASATSQEETSKSSKYRNPALEKSIQSTTFGSTFDYSDQLLTELDVPILITKLLNEKKIVELHLPGNEINEKGIQLLADALVNNKTLTILDLRGNPVGAGIETLANSLQTNTTLTTLYLDDTGIDDDGATNLAEMLRHNETLQRLSLGRNKITATGVQNLADALHGSCNSTLEELDLAGNTVDDTCVNDLIHMLKYNKVLCKLNMSASKLREEAKEKLREATQRNPCFDFTIDDEEIEEEELDNEDYRDGTGSVLSQTEKIYIPRGPLMLECLRK</sequence>
<dbReference type="PANTHER" id="PTHR24113:SF12">
    <property type="entry name" value="RAN GTPASE-ACTIVATING PROTEIN 1"/>
    <property type="match status" value="1"/>
</dbReference>
<dbReference type="GO" id="GO:0005829">
    <property type="term" value="C:cytosol"/>
    <property type="evidence" value="ECO:0007669"/>
    <property type="project" value="TreeGrafter"/>
</dbReference>
<dbReference type="GO" id="GO:0031267">
    <property type="term" value="F:small GTPase binding"/>
    <property type="evidence" value="ECO:0007669"/>
    <property type="project" value="TreeGrafter"/>
</dbReference>
<dbReference type="InterPro" id="IPR027038">
    <property type="entry name" value="RanGap"/>
</dbReference>
<evidence type="ECO:0000256" key="3">
    <source>
        <dbReference type="ARBA" id="ARBA00022737"/>
    </source>
</evidence>
<dbReference type="Gene3D" id="3.80.10.10">
    <property type="entry name" value="Ribonuclease Inhibitor"/>
    <property type="match status" value="2"/>
</dbReference>
<protein>
    <submittedName>
        <fullName evidence="5">Uncharacterized protein</fullName>
    </submittedName>
</protein>
<proteinExistence type="predicted"/>
<dbReference type="AlphaFoldDB" id="A0A814D1Z6"/>
<organism evidence="5 6">
    <name type="scientific">Adineta steineri</name>
    <dbReference type="NCBI Taxonomy" id="433720"/>
    <lineage>
        <taxon>Eukaryota</taxon>
        <taxon>Metazoa</taxon>
        <taxon>Spiralia</taxon>
        <taxon>Gnathifera</taxon>
        <taxon>Rotifera</taxon>
        <taxon>Eurotatoria</taxon>
        <taxon>Bdelloidea</taxon>
        <taxon>Adinetida</taxon>
        <taxon>Adinetidae</taxon>
        <taxon>Adineta</taxon>
    </lineage>
</organism>
<dbReference type="GO" id="GO:0005096">
    <property type="term" value="F:GTPase activator activity"/>
    <property type="evidence" value="ECO:0007669"/>
    <property type="project" value="UniProtKB-KW"/>
</dbReference>
<evidence type="ECO:0000313" key="5">
    <source>
        <dbReference type="EMBL" id="CAF0947364.1"/>
    </source>
</evidence>
<dbReference type="GO" id="GO:0048471">
    <property type="term" value="C:perinuclear region of cytoplasm"/>
    <property type="evidence" value="ECO:0007669"/>
    <property type="project" value="TreeGrafter"/>
</dbReference>
<reference evidence="5" key="1">
    <citation type="submission" date="2021-02" db="EMBL/GenBank/DDBJ databases">
        <authorList>
            <person name="Nowell W R."/>
        </authorList>
    </citation>
    <scope>NUCLEOTIDE SEQUENCE</scope>
</reference>
<comment type="caution">
    <text evidence="5">The sequence shown here is derived from an EMBL/GenBank/DDBJ whole genome shotgun (WGS) entry which is preliminary data.</text>
</comment>
<dbReference type="InterPro" id="IPR001611">
    <property type="entry name" value="Leu-rich_rpt"/>
</dbReference>
<dbReference type="EMBL" id="CAJNOE010000124">
    <property type="protein sequence ID" value="CAF0947364.1"/>
    <property type="molecule type" value="Genomic_DNA"/>
</dbReference>